<organism evidence="3 4">
    <name type="scientific">Bifidobacterium scardovii</name>
    <dbReference type="NCBI Taxonomy" id="158787"/>
    <lineage>
        <taxon>Bacteria</taxon>
        <taxon>Bacillati</taxon>
        <taxon>Actinomycetota</taxon>
        <taxon>Actinomycetes</taxon>
        <taxon>Bifidobacteriales</taxon>
        <taxon>Bifidobacteriaceae</taxon>
        <taxon>Bifidobacterium</taxon>
    </lineage>
</organism>
<proteinExistence type="predicted"/>
<feature type="transmembrane region" description="Helical" evidence="2">
    <location>
        <begin position="116"/>
        <end position="134"/>
    </location>
</feature>
<dbReference type="RefSeq" id="WP_051923298.1">
    <property type="nucleotide sequence ID" value="NZ_CAUPKV010000024.1"/>
</dbReference>
<feature type="transmembrane region" description="Helical" evidence="2">
    <location>
        <begin position="76"/>
        <end position="96"/>
    </location>
</feature>
<protein>
    <submittedName>
        <fullName evidence="3">Putative cytochrome</fullName>
    </submittedName>
</protein>
<sequence>MSDELKRHDADDRDLSDGTGPYTGRSEEPLDMPSAGPDHRPPLWAPWYGIGFVQAMARFVRKALVFDGRASRREYWWVRLVLLVFVACCGVGALLYDGEGYGAEAPFDWTGTPFDMVVVGAYTLWFVPELSLSVRRLHDANLRGWWVVLPTVMQLGALLVGGSTAIASSAQALSVQTMAIALLALLALLLFAMLLEVVLMVLPSDPRGVRFDKPRP</sequence>
<comment type="caution">
    <text evidence="3">The sequence shown here is derived from an EMBL/GenBank/DDBJ whole genome shotgun (WGS) entry which is preliminary data.</text>
</comment>
<reference evidence="3 4" key="1">
    <citation type="submission" date="2014-03" db="EMBL/GenBank/DDBJ databases">
        <title>Genomics of Bifidobacteria.</title>
        <authorList>
            <person name="Ventura M."/>
            <person name="Milani C."/>
            <person name="Lugli G.A."/>
        </authorList>
    </citation>
    <scope>NUCLEOTIDE SEQUENCE [LARGE SCALE GENOMIC DNA]</scope>
    <source>
        <strain evidence="3 4">LMG 21589</strain>
    </source>
</reference>
<feature type="compositionally biased region" description="Basic and acidic residues" evidence="1">
    <location>
        <begin position="1"/>
        <end position="16"/>
    </location>
</feature>
<keyword evidence="2" id="KW-0812">Transmembrane</keyword>
<keyword evidence="2" id="KW-1133">Transmembrane helix</keyword>
<dbReference type="InterPro" id="IPR008523">
    <property type="entry name" value="DUF805"/>
</dbReference>
<dbReference type="GeneID" id="85166997"/>
<feature type="region of interest" description="Disordered" evidence="1">
    <location>
        <begin position="1"/>
        <end position="35"/>
    </location>
</feature>
<feature type="transmembrane region" description="Helical" evidence="2">
    <location>
        <begin position="146"/>
        <end position="167"/>
    </location>
</feature>
<gene>
    <name evidence="3" type="ORF">BSCA_0367</name>
</gene>
<dbReference type="Proteomes" id="UP000029033">
    <property type="component" value="Unassembled WGS sequence"/>
</dbReference>
<dbReference type="AlphaFoldDB" id="A0A087D3D0"/>
<evidence type="ECO:0000256" key="2">
    <source>
        <dbReference type="SAM" id="Phobius"/>
    </source>
</evidence>
<evidence type="ECO:0000313" key="4">
    <source>
        <dbReference type="Proteomes" id="UP000029033"/>
    </source>
</evidence>
<name>A0A087D3D0_9BIFI</name>
<feature type="transmembrane region" description="Helical" evidence="2">
    <location>
        <begin position="179"/>
        <end position="202"/>
    </location>
</feature>
<dbReference type="eggNOG" id="COG3152">
    <property type="taxonomic scope" value="Bacteria"/>
</dbReference>
<evidence type="ECO:0000313" key="3">
    <source>
        <dbReference type="EMBL" id="KFI90030.1"/>
    </source>
</evidence>
<dbReference type="Pfam" id="PF05656">
    <property type="entry name" value="DUF805"/>
    <property type="match status" value="1"/>
</dbReference>
<evidence type="ECO:0000256" key="1">
    <source>
        <dbReference type="SAM" id="MobiDB-lite"/>
    </source>
</evidence>
<keyword evidence="4" id="KW-1185">Reference proteome</keyword>
<dbReference type="PANTHER" id="PTHR34980:SF2">
    <property type="entry name" value="INNER MEMBRANE PROTEIN YHAH-RELATED"/>
    <property type="match status" value="1"/>
</dbReference>
<dbReference type="STRING" id="158787.BSCA_0367"/>
<accession>A0A087D3D0</accession>
<dbReference type="EMBL" id="JGZO01000034">
    <property type="protein sequence ID" value="KFI90030.1"/>
    <property type="molecule type" value="Genomic_DNA"/>
</dbReference>
<dbReference type="GO" id="GO:0005886">
    <property type="term" value="C:plasma membrane"/>
    <property type="evidence" value="ECO:0007669"/>
    <property type="project" value="TreeGrafter"/>
</dbReference>
<dbReference type="PANTHER" id="PTHR34980">
    <property type="entry name" value="INNER MEMBRANE PROTEIN-RELATED-RELATED"/>
    <property type="match status" value="1"/>
</dbReference>
<keyword evidence="2" id="KW-0472">Membrane</keyword>